<evidence type="ECO:0000256" key="1">
    <source>
        <dbReference type="SAM" id="MobiDB-lite"/>
    </source>
</evidence>
<reference evidence="2" key="1">
    <citation type="submission" date="2021-01" db="EMBL/GenBank/DDBJ databases">
        <authorList>
            <person name="Corre E."/>
            <person name="Pelletier E."/>
            <person name="Niang G."/>
            <person name="Scheremetjew M."/>
            <person name="Finn R."/>
            <person name="Kale V."/>
            <person name="Holt S."/>
            <person name="Cochrane G."/>
            <person name="Meng A."/>
            <person name="Brown T."/>
            <person name="Cohen L."/>
        </authorList>
    </citation>
    <scope>NUCLEOTIDE SEQUENCE</scope>
    <source>
        <strain evidence="2">CCMP644</strain>
    </source>
</reference>
<proteinExistence type="predicted"/>
<accession>A0A7S1H6W9</accession>
<dbReference type="EMBL" id="HBFX01035585">
    <property type="protein sequence ID" value="CAD8970459.1"/>
    <property type="molecule type" value="Transcribed_RNA"/>
</dbReference>
<protein>
    <submittedName>
        <fullName evidence="2">Uncharacterized protein</fullName>
    </submittedName>
</protein>
<gene>
    <name evidence="2" type="ORF">HAND00432_LOCUS21458</name>
</gene>
<feature type="region of interest" description="Disordered" evidence="1">
    <location>
        <begin position="1"/>
        <end position="115"/>
    </location>
</feature>
<feature type="compositionally biased region" description="Basic and acidic residues" evidence="1">
    <location>
        <begin position="72"/>
        <end position="108"/>
    </location>
</feature>
<organism evidence="2">
    <name type="scientific">Hemiselmis andersenii</name>
    <name type="common">Cryptophyte alga</name>
    <dbReference type="NCBI Taxonomy" id="464988"/>
    <lineage>
        <taxon>Eukaryota</taxon>
        <taxon>Cryptophyceae</taxon>
        <taxon>Cryptomonadales</taxon>
        <taxon>Hemiselmidaceae</taxon>
        <taxon>Hemiselmis</taxon>
    </lineage>
</organism>
<feature type="compositionally biased region" description="Gly residues" evidence="1">
    <location>
        <begin position="49"/>
        <end position="60"/>
    </location>
</feature>
<sequence>MLEEFPAKRSHPPLDRKENGMVPLHGSSRPTASSSEAARKSGTPAVRGVGVGGVANGGGTPAPSRVSSRIASKGDRKGGTPRFSRVDVEGLAVREAEEGKRKRSDSRMVKSSVAVTPPKAKVAKVAPKGGDSEELKGHDKYCHFCQVQPLTPFPLDCQPYTQKTH</sequence>
<evidence type="ECO:0000313" key="2">
    <source>
        <dbReference type="EMBL" id="CAD8970459.1"/>
    </source>
</evidence>
<name>A0A7S1H6W9_HEMAN</name>
<dbReference type="AlphaFoldDB" id="A0A7S1H6W9"/>